<dbReference type="InterPro" id="IPR047112">
    <property type="entry name" value="RecG/Mfd"/>
</dbReference>
<dbReference type="SMART" id="SM00490">
    <property type="entry name" value="HELICc"/>
    <property type="match status" value="1"/>
</dbReference>
<dbReference type="GO" id="GO:0016787">
    <property type="term" value="F:hydrolase activity"/>
    <property type="evidence" value="ECO:0007669"/>
    <property type="project" value="UniProtKB-KW"/>
</dbReference>
<dbReference type="AlphaFoldDB" id="A0A553K2T8"/>
<evidence type="ECO:0000256" key="4">
    <source>
        <dbReference type="ARBA" id="ARBA00022806"/>
    </source>
</evidence>
<dbReference type="Proteomes" id="UP000317638">
    <property type="component" value="Unassembled WGS sequence"/>
</dbReference>
<keyword evidence="11" id="KW-1185">Reference proteome</keyword>
<dbReference type="SUPFAM" id="SSF52540">
    <property type="entry name" value="P-loop containing nucleoside triphosphate hydrolases"/>
    <property type="match status" value="2"/>
</dbReference>
<evidence type="ECO:0000313" key="10">
    <source>
        <dbReference type="EMBL" id="TRY19005.1"/>
    </source>
</evidence>
<dbReference type="Pfam" id="PF19833">
    <property type="entry name" value="RecG_dom3_C"/>
    <property type="match status" value="1"/>
</dbReference>
<dbReference type="GO" id="GO:0003677">
    <property type="term" value="F:DNA binding"/>
    <property type="evidence" value="ECO:0007669"/>
    <property type="project" value="UniProtKB-KW"/>
</dbReference>
<dbReference type="OrthoDB" id="9804325at2"/>
<dbReference type="InterPro" id="IPR011545">
    <property type="entry name" value="DEAD/DEAH_box_helicase_dom"/>
</dbReference>
<organism evidence="10 11">
    <name type="scientific">Tessaracoccus rhinocerotis</name>
    <dbReference type="NCBI Taxonomy" id="1689449"/>
    <lineage>
        <taxon>Bacteria</taxon>
        <taxon>Bacillati</taxon>
        <taxon>Actinomycetota</taxon>
        <taxon>Actinomycetes</taxon>
        <taxon>Propionibacteriales</taxon>
        <taxon>Propionibacteriaceae</taxon>
        <taxon>Tessaracoccus</taxon>
    </lineage>
</organism>
<sequence>MVKWRTGIQRELHRGLRDVVGGKTAEHFAKLGIATVGDLVRHTPRRYLPGTEMSDLGDLRVGEDVALVAEVHRTEVKYGARTRVESILTDGDNFLRITLFAPKPHLATWWSGLLVKGSRGIFIGKVGVFNNEFQLTHPDFVILDSAGQVTAKKSEVQKHMERAVQRSTMVGLYPATAKLPTWTIAESIRLVLPTVTPLGDTLPDWVVQEAGVLPLDKALTEVHEPVDKADAAKGIERLRFDEAFGMQLAMAYRRAELEGQAATPRPRRDDGLLAAFDQRLPFTLTDGQQQVGEQVFEDLAREHPMHRLLQGEVGSGKTIVALRAMLAVVDMGGQAVLLAPTEVLAKQHHATITKLLGDLGAGQQLGAHPDATTVSLLTGALSASARRDVLLNIERGEAGIVVGTHALLSDPVRFHDLGLVVIDEQHRFGVEQRAALAAKAQRQPHTLVMTATPIPRSIAMTVFGDLAVSELRELPAGRSPVQTVHVDTRTQPTWVQRAWERIREEVAGGRQAFIVCPAITGKQTDADLEEGEGLTAVTELLPELQAGPLSGLRLGMVHGKQPVAERDAAMADFAAGRTDVLVATTVIEVGVDVPNATVMVVMDADRFGISQLHQLRGRIGRGQHPGLCLLLAAPADDNFTAVERLDALVASTDGFALAERDLQLRREGDVLGAAQSGQSSLKLLRVLTDAAMIQQAKLLAERVIADERAGDDPRLADLVTAAELVAAGDWLEKS</sequence>
<dbReference type="Pfam" id="PF00270">
    <property type="entry name" value="DEAD"/>
    <property type="match status" value="1"/>
</dbReference>
<evidence type="ECO:0000256" key="3">
    <source>
        <dbReference type="ARBA" id="ARBA00022801"/>
    </source>
</evidence>
<evidence type="ECO:0000259" key="8">
    <source>
        <dbReference type="PROSITE" id="PS51192"/>
    </source>
</evidence>
<dbReference type="GO" id="GO:0005524">
    <property type="term" value="F:ATP binding"/>
    <property type="evidence" value="ECO:0007669"/>
    <property type="project" value="UniProtKB-KW"/>
</dbReference>
<dbReference type="EMBL" id="VKKG01000002">
    <property type="protein sequence ID" value="TRY19005.1"/>
    <property type="molecule type" value="Genomic_DNA"/>
</dbReference>
<dbReference type="RefSeq" id="WP_143937897.1">
    <property type="nucleotide sequence ID" value="NZ_VKKG01000002.1"/>
</dbReference>
<feature type="domain" description="Helicase ATP-binding" evidence="8">
    <location>
        <begin position="298"/>
        <end position="471"/>
    </location>
</feature>
<dbReference type="InterPro" id="IPR001650">
    <property type="entry name" value="Helicase_C-like"/>
</dbReference>
<evidence type="ECO:0000256" key="7">
    <source>
        <dbReference type="ARBA" id="ARBA00023204"/>
    </source>
</evidence>
<evidence type="ECO:0000256" key="2">
    <source>
        <dbReference type="ARBA" id="ARBA00022763"/>
    </source>
</evidence>
<dbReference type="PROSITE" id="PS51192">
    <property type="entry name" value="HELICASE_ATP_BIND_1"/>
    <property type="match status" value="1"/>
</dbReference>
<accession>A0A553K2T8</accession>
<dbReference type="Pfam" id="PF00271">
    <property type="entry name" value="Helicase_C"/>
    <property type="match status" value="1"/>
</dbReference>
<keyword evidence="7" id="KW-0234">DNA repair</keyword>
<evidence type="ECO:0000256" key="1">
    <source>
        <dbReference type="ARBA" id="ARBA00022741"/>
    </source>
</evidence>
<gene>
    <name evidence="10" type="ORF">FOJ82_07850</name>
</gene>
<protein>
    <submittedName>
        <fullName evidence="10">ATP-dependent DNA helicase RecG</fullName>
    </submittedName>
</protein>
<dbReference type="SMART" id="SM00487">
    <property type="entry name" value="DEXDc"/>
    <property type="match status" value="1"/>
</dbReference>
<keyword evidence="5" id="KW-0067">ATP-binding</keyword>
<dbReference type="PROSITE" id="PS51194">
    <property type="entry name" value="HELICASE_CTER"/>
    <property type="match status" value="1"/>
</dbReference>
<keyword evidence="6" id="KW-0238">DNA-binding</keyword>
<dbReference type="InterPro" id="IPR045562">
    <property type="entry name" value="RecG_dom3_C"/>
</dbReference>
<dbReference type="PANTHER" id="PTHR47964:SF1">
    <property type="entry name" value="ATP-DEPENDENT DNA HELICASE HOMOLOG RECG, CHLOROPLASTIC"/>
    <property type="match status" value="1"/>
</dbReference>
<feature type="domain" description="Helicase C-terminal" evidence="9">
    <location>
        <begin position="494"/>
        <end position="668"/>
    </location>
</feature>
<dbReference type="SUPFAM" id="SSF50249">
    <property type="entry name" value="Nucleic acid-binding proteins"/>
    <property type="match status" value="1"/>
</dbReference>
<keyword evidence="2" id="KW-0227">DNA damage</keyword>
<dbReference type="GO" id="GO:0003678">
    <property type="term" value="F:DNA helicase activity"/>
    <property type="evidence" value="ECO:0007669"/>
    <property type="project" value="TreeGrafter"/>
</dbReference>
<keyword evidence="4 10" id="KW-0347">Helicase</keyword>
<keyword evidence="1" id="KW-0547">Nucleotide-binding</keyword>
<evidence type="ECO:0000256" key="5">
    <source>
        <dbReference type="ARBA" id="ARBA00022840"/>
    </source>
</evidence>
<evidence type="ECO:0000256" key="6">
    <source>
        <dbReference type="ARBA" id="ARBA00023125"/>
    </source>
</evidence>
<comment type="caution">
    <text evidence="10">The sequence shown here is derived from an EMBL/GenBank/DDBJ whole genome shotgun (WGS) entry which is preliminary data.</text>
</comment>
<dbReference type="Gene3D" id="3.40.50.300">
    <property type="entry name" value="P-loop containing nucleotide triphosphate hydrolases"/>
    <property type="match status" value="2"/>
</dbReference>
<evidence type="ECO:0000259" key="9">
    <source>
        <dbReference type="PROSITE" id="PS51194"/>
    </source>
</evidence>
<dbReference type="InterPro" id="IPR027417">
    <property type="entry name" value="P-loop_NTPase"/>
</dbReference>
<dbReference type="InterPro" id="IPR014001">
    <property type="entry name" value="Helicase_ATP-bd"/>
</dbReference>
<evidence type="ECO:0000313" key="11">
    <source>
        <dbReference type="Proteomes" id="UP000317638"/>
    </source>
</evidence>
<proteinExistence type="predicted"/>
<dbReference type="GO" id="GO:0006281">
    <property type="term" value="P:DNA repair"/>
    <property type="evidence" value="ECO:0007669"/>
    <property type="project" value="UniProtKB-KW"/>
</dbReference>
<reference evidence="10 11" key="1">
    <citation type="submission" date="2019-07" db="EMBL/GenBank/DDBJ databases">
        <authorList>
            <person name="Zhou L.-Y."/>
        </authorList>
    </citation>
    <scope>NUCLEOTIDE SEQUENCE [LARGE SCALE GENOMIC DNA]</scope>
    <source>
        <strain evidence="10 11">YIM 101269</strain>
    </source>
</reference>
<dbReference type="CDD" id="cd17992">
    <property type="entry name" value="DEXHc_RecG"/>
    <property type="match status" value="1"/>
</dbReference>
<dbReference type="PANTHER" id="PTHR47964">
    <property type="entry name" value="ATP-DEPENDENT DNA HELICASE HOMOLOG RECG, CHLOROPLASTIC"/>
    <property type="match status" value="1"/>
</dbReference>
<keyword evidence="3" id="KW-0378">Hydrolase</keyword>
<dbReference type="Gene3D" id="2.40.50.140">
    <property type="entry name" value="Nucleic acid-binding proteins"/>
    <property type="match status" value="1"/>
</dbReference>
<dbReference type="InterPro" id="IPR012340">
    <property type="entry name" value="NA-bd_OB-fold"/>
</dbReference>
<dbReference type="CDD" id="cd04488">
    <property type="entry name" value="RecG_wedge_OBF"/>
    <property type="match status" value="1"/>
</dbReference>
<name>A0A553K2T8_9ACTN</name>